<dbReference type="PANTHER" id="PTHR11715:SF3">
    <property type="entry name" value="GLYCINE CLEAVAGE SYSTEM H PROTEIN-RELATED"/>
    <property type="match status" value="1"/>
</dbReference>
<dbReference type="GO" id="GO:0009249">
    <property type="term" value="P:protein lipoylation"/>
    <property type="evidence" value="ECO:0007669"/>
    <property type="project" value="TreeGrafter"/>
</dbReference>
<dbReference type="GO" id="GO:0019464">
    <property type="term" value="P:glycine decarboxylation via glycine cleavage system"/>
    <property type="evidence" value="ECO:0007669"/>
    <property type="project" value="UniProtKB-UniRule"/>
</dbReference>
<evidence type="ECO:0000256" key="1">
    <source>
        <dbReference type="ARBA" id="ARBA00009249"/>
    </source>
</evidence>
<dbReference type="InterPro" id="IPR002930">
    <property type="entry name" value="GCV_H"/>
</dbReference>
<dbReference type="PROSITE" id="PS00189">
    <property type="entry name" value="LIPOYL"/>
    <property type="match status" value="1"/>
</dbReference>
<evidence type="ECO:0000256" key="3">
    <source>
        <dbReference type="HAMAP-Rule" id="MF_00272"/>
    </source>
</evidence>
<comment type="similarity">
    <text evidence="1 3">Belongs to the GcvH family.</text>
</comment>
<dbReference type="InterPro" id="IPR033753">
    <property type="entry name" value="GCV_H/Fam206"/>
</dbReference>
<proteinExistence type="inferred from homology"/>
<protein>
    <recommendedName>
        <fullName evidence="3">Glycine cleavage system H protein</fullName>
    </recommendedName>
</protein>
<dbReference type="STRING" id="1452487.AVW16_10505"/>
<dbReference type="PROSITE" id="PS50968">
    <property type="entry name" value="BIOTINYL_LIPOYL"/>
    <property type="match status" value="1"/>
</dbReference>
<comment type="cofactor">
    <cofactor evidence="3">
        <name>(R)-lipoate</name>
        <dbReference type="ChEBI" id="CHEBI:83088"/>
    </cofactor>
    <text evidence="3">Binds 1 lipoyl cofactor covalently.</text>
</comment>
<comment type="caution">
    <text evidence="6">The sequence shown here is derived from an EMBL/GenBank/DDBJ whole genome shotgun (WGS) entry which is preliminary data.</text>
</comment>
<sequence length="126" mass="13526">MSDIKFTDSHEWLRLSDDGSATVGITGFAQEQLGDIVFVQLPKVGERFAAGDEAATIESVKAAGEIKIPVSGTVVEVNAALEDEPSRVNDAPLTDGWFFRVKLDDAGELDALMNEVAYQQLVGELA</sequence>
<keyword evidence="7" id="KW-1185">Reference proteome</keyword>
<dbReference type="AlphaFoldDB" id="A0A161R7Z2"/>
<dbReference type="SUPFAM" id="SSF51230">
    <property type="entry name" value="Single hybrid motif"/>
    <property type="match status" value="1"/>
</dbReference>
<dbReference type="CDD" id="cd06848">
    <property type="entry name" value="GCS_H"/>
    <property type="match status" value="1"/>
</dbReference>
<evidence type="ECO:0000313" key="6">
    <source>
        <dbReference type="EMBL" id="KZE32808.1"/>
    </source>
</evidence>
<feature type="domain" description="Lipoyl-binding" evidence="5">
    <location>
        <begin position="20"/>
        <end position="102"/>
    </location>
</feature>
<dbReference type="InterPro" id="IPR017453">
    <property type="entry name" value="GCV_H_sub"/>
</dbReference>
<dbReference type="Gene3D" id="2.40.50.100">
    <property type="match status" value="1"/>
</dbReference>
<accession>A0A161R7Z2</accession>
<dbReference type="InterPro" id="IPR000089">
    <property type="entry name" value="Biotin_lipoyl"/>
</dbReference>
<dbReference type="NCBIfam" id="NF002270">
    <property type="entry name" value="PRK01202.1"/>
    <property type="match status" value="1"/>
</dbReference>
<dbReference type="OrthoDB" id="9796712at2"/>
<comment type="function">
    <text evidence="3">The glycine cleavage system catalyzes the degradation of glycine. The H protein shuttles the methylamine group of glycine from the P protein to the T protein.</text>
</comment>
<organism evidence="6 7">
    <name type="scientific">Crenobacter luteus</name>
    <dbReference type="NCBI Taxonomy" id="1452487"/>
    <lineage>
        <taxon>Bacteria</taxon>
        <taxon>Pseudomonadati</taxon>
        <taxon>Pseudomonadota</taxon>
        <taxon>Betaproteobacteria</taxon>
        <taxon>Neisseriales</taxon>
        <taxon>Neisseriaceae</taxon>
        <taxon>Crenobacter</taxon>
    </lineage>
</organism>
<evidence type="ECO:0000256" key="4">
    <source>
        <dbReference type="PIRSR" id="PIRSR617453-50"/>
    </source>
</evidence>
<dbReference type="InterPro" id="IPR011053">
    <property type="entry name" value="Single_hybrid_motif"/>
</dbReference>
<dbReference type="GO" id="GO:0005960">
    <property type="term" value="C:glycine cleavage complex"/>
    <property type="evidence" value="ECO:0007669"/>
    <property type="project" value="InterPro"/>
</dbReference>
<gene>
    <name evidence="3" type="primary">gcvH</name>
    <name evidence="6" type="ORF">AVW16_10505</name>
</gene>
<evidence type="ECO:0000313" key="7">
    <source>
        <dbReference type="Proteomes" id="UP000076625"/>
    </source>
</evidence>
<dbReference type="InterPro" id="IPR003016">
    <property type="entry name" value="2-oxoA_DH_lipoyl-BS"/>
</dbReference>
<keyword evidence="2 3" id="KW-0450">Lipoyl</keyword>
<comment type="subunit">
    <text evidence="3">The glycine cleavage system is composed of four proteins: P, T, L and H.</text>
</comment>
<dbReference type="HAMAP" id="MF_00272">
    <property type="entry name" value="GcvH"/>
    <property type="match status" value="1"/>
</dbReference>
<name>A0A161R7Z2_9NEIS</name>
<evidence type="ECO:0000256" key="2">
    <source>
        <dbReference type="ARBA" id="ARBA00022823"/>
    </source>
</evidence>
<dbReference type="Proteomes" id="UP000076625">
    <property type="component" value="Unassembled WGS sequence"/>
</dbReference>
<dbReference type="GO" id="GO:0005829">
    <property type="term" value="C:cytosol"/>
    <property type="evidence" value="ECO:0007669"/>
    <property type="project" value="TreeGrafter"/>
</dbReference>
<reference evidence="7" key="1">
    <citation type="submission" date="2016-01" db="EMBL/GenBank/DDBJ databases">
        <title>Draft genome of Chromobacterium sp. F49.</title>
        <authorList>
            <person name="Hong K.W."/>
        </authorList>
    </citation>
    <scope>NUCLEOTIDE SEQUENCE [LARGE SCALE GENOMIC DNA]</scope>
    <source>
        <strain evidence="7">CN10</strain>
    </source>
</reference>
<dbReference type="NCBIfam" id="TIGR00527">
    <property type="entry name" value="gcvH"/>
    <property type="match status" value="1"/>
</dbReference>
<dbReference type="PANTHER" id="PTHR11715">
    <property type="entry name" value="GLYCINE CLEAVAGE SYSTEM H PROTEIN"/>
    <property type="match status" value="1"/>
</dbReference>
<evidence type="ECO:0000259" key="5">
    <source>
        <dbReference type="PROSITE" id="PS50968"/>
    </source>
</evidence>
<dbReference type="Pfam" id="PF01597">
    <property type="entry name" value="GCV_H"/>
    <property type="match status" value="1"/>
</dbReference>
<dbReference type="EMBL" id="LQQU01000017">
    <property type="protein sequence ID" value="KZE32808.1"/>
    <property type="molecule type" value="Genomic_DNA"/>
</dbReference>
<feature type="modified residue" description="N6-lipoyllysine" evidence="3 4">
    <location>
        <position position="61"/>
    </location>
</feature>
<dbReference type="RefSeq" id="WP_066611768.1">
    <property type="nucleotide sequence ID" value="NZ_LQQU01000017.1"/>
</dbReference>